<dbReference type="InterPro" id="IPR050807">
    <property type="entry name" value="TransReg_Diox_bact_type"/>
</dbReference>
<dbReference type="PANTHER" id="PTHR46797:SF1">
    <property type="entry name" value="METHYLPHOSPHONATE SYNTHASE"/>
    <property type="match status" value="1"/>
</dbReference>
<dbReference type="PROSITE" id="PS50943">
    <property type="entry name" value="HTH_CROC1"/>
    <property type="match status" value="2"/>
</dbReference>
<protein>
    <submittedName>
        <fullName evidence="3">Transcriptional regulator</fullName>
    </submittedName>
</protein>
<dbReference type="Proteomes" id="UP000476064">
    <property type="component" value="Chromosome"/>
</dbReference>
<evidence type="ECO:0000259" key="2">
    <source>
        <dbReference type="PROSITE" id="PS50943"/>
    </source>
</evidence>
<dbReference type="GO" id="GO:0003677">
    <property type="term" value="F:DNA binding"/>
    <property type="evidence" value="ECO:0007669"/>
    <property type="project" value="UniProtKB-KW"/>
</dbReference>
<reference evidence="3 4" key="1">
    <citation type="submission" date="2020-01" db="EMBL/GenBank/DDBJ databases">
        <title>Paenibacillus sp. nov., isolated from tomato rhizosphere.</title>
        <authorList>
            <person name="Weon H.-Y."/>
            <person name="Lee S.A."/>
        </authorList>
    </citation>
    <scope>NUCLEOTIDE SEQUENCE [LARGE SCALE GENOMIC DNA]</scope>
    <source>
        <strain evidence="3 4">12200R-189</strain>
    </source>
</reference>
<dbReference type="SMART" id="SM00530">
    <property type="entry name" value="HTH_XRE"/>
    <property type="match status" value="2"/>
</dbReference>
<evidence type="ECO:0000313" key="3">
    <source>
        <dbReference type="EMBL" id="QHT60679.1"/>
    </source>
</evidence>
<organism evidence="3 4">
    <name type="scientific">Paenibacillus lycopersici</name>
    <dbReference type="NCBI Taxonomy" id="2704462"/>
    <lineage>
        <taxon>Bacteria</taxon>
        <taxon>Bacillati</taxon>
        <taxon>Bacillota</taxon>
        <taxon>Bacilli</taxon>
        <taxon>Bacillales</taxon>
        <taxon>Paenibacillaceae</taxon>
        <taxon>Paenibacillus</taxon>
    </lineage>
</organism>
<evidence type="ECO:0000256" key="1">
    <source>
        <dbReference type="ARBA" id="ARBA00023125"/>
    </source>
</evidence>
<feature type="domain" description="HTH cro/C1-type" evidence="2">
    <location>
        <begin position="99"/>
        <end position="153"/>
    </location>
</feature>
<name>A0A6C0G0F8_9BACL</name>
<proteinExistence type="predicted"/>
<dbReference type="GO" id="GO:0003700">
    <property type="term" value="F:DNA-binding transcription factor activity"/>
    <property type="evidence" value="ECO:0007669"/>
    <property type="project" value="TreeGrafter"/>
</dbReference>
<dbReference type="RefSeq" id="WP_162357080.1">
    <property type="nucleotide sequence ID" value="NZ_CP048209.1"/>
</dbReference>
<dbReference type="InterPro" id="IPR001387">
    <property type="entry name" value="Cro/C1-type_HTH"/>
</dbReference>
<gene>
    <name evidence="3" type="ORF">GXP70_12495</name>
</gene>
<dbReference type="GO" id="GO:0005829">
    <property type="term" value="C:cytosol"/>
    <property type="evidence" value="ECO:0007669"/>
    <property type="project" value="TreeGrafter"/>
</dbReference>
<keyword evidence="4" id="KW-1185">Reference proteome</keyword>
<evidence type="ECO:0000313" key="4">
    <source>
        <dbReference type="Proteomes" id="UP000476064"/>
    </source>
</evidence>
<dbReference type="SUPFAM" id="SSF47413">
    <property type="entry name" value="lambda repressor-like DNA-binding domains"/>
    <property type="match status" value="2"/>
</dbReference>
<dbReference type="EMBL" id="CP048209">
    <property type="protein sequence ID" value="QHT60679.1"/>
    <property type="molecule type" value="Genomic_DNA"/>
</dbReference>
<sequence length="155" mass="17383">MDFQVVRKEALPSTFRTMNSDRPDTVGARIRSTRLELGATIRQLAEQCSLTPEGLSMIERDVTGVGLPVLRRISAALGKPVSYLGKFEMLPVETLGQKIKKARLYRGLSKTELAREMNVDVKSIHNWESDKRLPSNNNVILLLMELLTVLDDCLS</sequence>
<dbReference type="Gene3D" id="1.10.260.40">
    <property type="entry name" value="lambda repressor-like DNA-binding domains"/>
    <property type="match status" value="2"/>
</dbReference>
<feature type="domain" description="HTH cro/C1-type" evidence="2">
    <location>
        <begin position="30"/>
        <end position="84"/>
    </location>
</feature>
<dbReference type="PANTHER" id="PTHR46797">
    <property type="entry name" value="HTH-TYPE TRANSCRIPTIONAL REGULATOR"/>
    <property type="match status" value="1"/>
</dbReference>
<dbReference type="CDD" id="cd00093">
    <property type="entry name" value="HTH_XRE"/>
    <property type="match status" value="2"/>
</dbReference>
<dbReference type="Pfam" id="PF01381">
    <property type="entry name" value="HTH_3"/>
    <property type="match status" value="2"/>
</dbReference>
<dbReference type="AlphaFoldDB" id="A0A6C0G0F8"/>
<accession>A0A6C0G0F8</accession>
<dbReference type="KEGG" id="plyc:GXP70_12495"/>
<dbReference type="InterPro" id="IPR010982">
    <property type="entry name" value="Lambda_DNA-bd_dom_sf"/>
</dbReference>
<keyword evidence="1" id="KW-0238">DNA-binding</keyword>